<organism evidence="1 2">
    <name type="scientific">Botrytis porri</name>
    <dbReference type="NCBI Taxonomy" id="87229"/>
    <lineage>
        <taxon>Eukaryota</taxon>
        <taxon>Fungi</taxon>
        <taxon>Dikarya</taxon>
        <taxon>Ascomycota</taxon>
        <taxon>Pezizomycotina</taxon>
        <taxon>Leotiomycetes</taxon>
        <taxon>Helotiales</taxon>
        <taxon>Sclerotiniaceae</taxon>
        <taxon>Botrytis</taxon>
    </lineage>
</organism>
<reference evidence="1 2" key="1">
    <citation type="submission" date="2017-12" db="EMBL/GenBank/DDBJ databases">
        <title>Comparative genomics of Botrytis spp.</title>
        <authorList>
            <person name="Valero-Jimenez C.A."/>
            <person name="Tapia P."/>
            <person name="Veloso J."/>
            <person name="Silva-Moreno E."/>
            <person name="Staats M."/>
            <person name="Valdes J.H."/>
            <person name="Van Kan J.A.L."/>
        </authorList>
    </citation>
    <scope>NUCLEOTIDE SEQUENCE [LARGE SCALE GENOMIC DNA]</scope>
    <source>
        <strain evidence="1 2">MUCL3349</strain>
    </source>
</reference>
<gene>
    <name evidence="1" type="ORF">BPOR_0099g00060</name>
</gene>
<sequence>MTGHDIPYVASSEKPNPVSDLTFWLDHVNLPKLVGAAALGRNQGIVDNPHTTLTAAGDVDAWTKITALIKFPTADFNIVTL</sequence>
<accession>A0A4Z1KYR0</accession>
<evidence type="ECO:0000313" key="2">
    <source>
        <dbReference type="Proteomes" id="UP000297280"/>
    </source>
</evidence>
<dbReference type="OrthoDB" id="449487at2759"/>
<protein>
    <submittedName>
        <fullName evidence="1">Uncharacterized protein</fullName>
    </submittedName>
</protein>
<dbReference type="EMBL" id="PQXO01000099">
    <property type="protein sequence ID" value="TGO89651.1"/>
    <property type="molecule type" value="Genomic_DNA"/>
</dbReference>
<proteinExistence type="predicted"/>
<name>A0A4Z1KYR0_9HELO</name>
<keyword evidence="2" id="KW-1185">Reference proteome</keyword>
<evidence type="ECO:0000313" key="1">
    <source>
        <dbReference type="EMBL" id="TGO89651.1"/>
    </source>
</evidence>
<comment type="caution">
    <text evidence="1">The sequence shown here is derived from an EMBL/GenBank/DDBJ whole genome shotgun (WGS) entry which is preliminary data.</text>
</comment>
<dbReference type="AlphaFoldDB" id="A0A4Z1KYR0"/>
<dbReference type="Proteomes" id="UP000297280">
    <property type="component" value="Unassembled WGS sequence"/>
</dbReference>